<reference evidence="1" key="2">
    <citation type="submission" date="2025-09" db="UniProtKB">
        <authorList>
            <consortium name="EnsemblPlants"/>
        </authorList>
    </citation>
    <scope>IDENTIFICATION</scope>
</reference>
<dbReference type="EnsemblPlants" id="AVESA.00010b.r2.4AG0645550.1">
    <property type="protein sequence ID" value="AVESA.00010b.r2.4AG0645550.1.CDS.1"/>
    <property type="gene ID" value="AVESA.00010b.r2.4AG0645550"/>
</dbReference>
<reference evidence="1" key="1">
    <citation type="submission" date="2021-05" db="EMBL/GenBank/DDBJ databases">
        <authorList>
            <person name="Scholz U."/>
            <person name="Mascher M."/>
            <person name="Fiebig A."/>
        </authorList>
    </citation>
    <scope>NUCLEOTIDE SEQUENCE [LARGE SCALE GENOMIC DNA]</scope>
</reference>
<evidence type="ECO:0000313" key="1">
    <source>
        <dbReference type="EnsemblPlants" id="AVESA.00010b.r2.4AG0645550.1.CDS.1"/>
    </source>
</evidence>
<sequence length="231" mass="25612">MDILVSAIVGDLVSRSATFLIGKYFREQHPGIDEILQRLQRVVLRIDTVVEEAEGRLITNQGMLRQLKMLRQEMYRGHYVVDALRFQAAHDEEEEASHSSVAAAPPRSGTSPAKRLRFSGGNGGGGSSDREAAAMSVFGASRSIRGGLQRVVEALEDTMDHAGMKEFLSFLASYPRVLRQPYCAYLLLENCMFGRQSERQRVLDFLLRPSSSSSCTSLSVLPIVGPFRDSE</sequence>
<accession>A0ACD5WNS9</accession>
<proteinExistence type="predicted"/>
<organism evidence="1 2">
    <name type="scientific">Avena sativa</name>
    <name type="common">Oat</name>
    <dbReference type="NCBI Taxonomy" id="4498"/>
    <lineage>
        <taxon>Eukaryota</taxon>
        <taxon>Viridiplantae</taxon>
        <taxon>Streptophyta</taxon>
        <taxon>Embryophyta</taxon>
        <taxon>Tracheophyta</taxon>
        <taxon>Spermatophyta</taxon>
        <taxon>Magnoliopsida</taxon>
        <taxon>Liliopsida</taxon>
        <taxon>Poales</taxon>
        <taxon>Poaceae</taxon>
        <taxon>BOP clade</taxon>
        <taxon>Pooideae</taxon>
        <taxon>Poodae</taxon>
        <taxon>Poeae</taxon>
        <taxon>Poeae Chloroplast Group 1 (Aveneae type)</taxon>
        <taxon>Aveninae</taxon>
        <taxon>Avena</taxon>
    </lineage>
</organism>
<keyword evidence="2" id="KW-1185">Reference proteome</keyword>
<dbReference type="Proteomes" id="UP001732700">
    <property type="component" value="Chromosome 4A"/>
</dbReference>
<name>A0ACD5WNS9_AVESA</name>
<evidence type="ECO:0000313" key="2">
    <source>
        <dbReference type="Proteomes" id="UP001732700"/>
    </source>
</evidence>
<protein>
    <submittedName>
        <fullName evidence="1">Uncharacterized protein</fullName>
    </submittedName>
</protein>